<keyword evidence="2" id="KW-1185">Reference proteome</keyword>
<feature type="non-terminal residue" evidence="1">
    <location>
        <position position="1"/>
    </location>
</feature>
<sequence length="55" mass="6365">VLCSDLQKIISIQNTNNIGQKDYFNFPKRILHCDLSQTSLGLCYEIPNLNNWLPK</sequence>
<accession>A0ABN7XKR9</accession>
<evidence type="ECO:0000313" key="1">
    <source>
        <dbReference type="EMBL" id="CAG8855120.1"/>
    </source>
</evidence>
<evidence type="ECO:0000313" key="2">
    <source>
        <dbReference type="Proteomes" id="UP000789901"/>
    </source>
</evidence>
<reference evidence="1 2" key="1">
    <citation type="submission" date="2021-06" db="EMBL/GenBank/DDBJ databases">
        <authorList>
            <person name="Kallberg Y."/>
            <person name="Tangrot J."/>
            <person name="Rosling A."/>
        </authorList>
    </citation>
    <scope>NUCLEOTIDE SEQUENCE [LARGE SCALE GENOMIC DNA]</scope>
    <source>
        <strain evidence="1 2">120-4 pot B 10/14</strain>
    </source>
</reference>
<protein>
    <submittedName>
        <fullName evidence="1">28202_t:CDS:1</fullName>
    </submittedName>
</protein>
<comment type="caution">
    <text evidence="1">The sequence shown here is derived from an EMBL/GenBank/DDBJ whole genome shotgun (WGS) entry which is preliminary data.</text>
</comment>
<dbReference type="Proteomes" id="UP000789901">
    <property type="component" value="Unassembled WGS sequence"/>
</dbReference>
<name>A0ABN7XKR9_GIGMA</name>
<proteinExistence type="predicted"/>
<gene>
    <name evidence="1" type="ORF">GMARGA_LOCUS43941</name>
</gene>
<organism evidence="1 2">
    <name type="scientific">Gigaspora margarita</name>
    <dbReference type="NCBI Taxonomy" id="4874"/>
    <lineage>
        <taxon>Eukaryota</taxon>
        <taxon>Fungi</taxon>
        <taxon>Fungi incertae sedis</taxon>
        <taxon>Mucoromycota</taxon>
        <taxon>Glomeromycotina</taxon>
        <taxon>Glomeromycetes</taxon>
        <taxon>Diversisporales</taxon>
        <taxon>Gigasporaceae</taxon>
        <taxon>Gigaspora</taxon>
    </lineage>
</organism>
<dbReference type="EMBL" id="CAJVQB010146108">
    <property type="protein sequence ID" value="CAG8855120.1"/>
    <property type="molecule type" value="Genomic_DNA"/>
</dbReference>